<accession>A0ABU1M3X2</accession>
<evidence type="ECO:0000313" key="2">
    <source>
        <dbReference type="Proteomes" id="UP001184614"/>
    </source>
</evidence>
<comment type="caution">
    <text evidence="1">The sequence shown here is derived from an EMBL/GenBank/DDBJ whole genome shotgun (WGS) entry which is preliminary data.</text>
</comment>
<name>A0ABU1M3X2_9HYPH</name>
<dbReference type="Proteomes" id="UP001184614">
    <property type="component" value="Unassembled WGS sequence"/>
</dbReference>
<keyword evidence="2" id="KW-1185">Reference proteome</keyword>
<keyword evidence="1" id="KW-0255">Endonuclease</keyword>
<gene>
    <name evidence="1" type="ORF">J2782_000441</name>
</gene>
<reference evidence="1 2" key="1">
    <citation type="submission" date="2023-07" db="EMBL/GenBank/DDBJ databases">
        <title>Sorghum-associated microbial communities from plants grown in Nebraska, USA.</title>
        <authorList>
            <person name="Schachtman D."/>
        </authorList>
    </citation>
    <scope>NUCLEOTIDE SEQUENCE [LARGE SCALE GENOMIC DNA]</scope>
    <source>
        <strain evidence="1 2">DS1730</strain>
    </source>
</reference>
<proteinExistence type="predicted"/>
<keyword evidence="1" id="KW-0540">Nuclease</keyword>
<dbReference type="EMBL" id="JAVDQT010000001">
    <property type="protein sequence ID" value="MDR6430736.1"/>
    <property type="molecule type" value="Genomic_DNA"/>
</dbReference>
<organism evidence="1 2">
    <name type="scientific">Brucella pseudogrignonensis</name>
    <dbReference type="NCBI Taxonomy" id="419475"/>
    <lineage>
        <taxon>Bacteria</taxon>
        <taxon>Pseudomonadati</taxon>
        <taxon>Pseudomonadota</taxon>
        <taxon>Alphaproteobacteria</taxon>
        <taxon>Hyphomicrobiales</taxon>
        <taxon>Brucellaceae</taxon>
        <taxon>Brucella/Ochrobactrum group</taxon>
        <taxon>Brucella</taxon>
    </lineage>
</organism>
<keyword evidence="1" id="KW-0378">Hydrolase</keyword>
<protein>
    <submittedName>
        <fullName evidence="1">Restriction endonuclease</fullName>
    </submittedName>
</protein>
<dbReference type="GO" id="GO:0004519">
    <property type="term" value="F:endonuclease activity"/>
    <property type="evidence" value="ECO:0007669"/>
    <property type="project" value="UniProtKB-KW"/>
</dbReference>
<evidence type="ECO:0000313" key="1">
    <source>
        <dbReference type="EMBL" id="MDR6430736.1"/>
    </source>
</evidence>
<sequence length="123" mass="14046">MTIYKYEDLPNLTRRSIQIYTILVVAAHNRQILTYKIVANLIGYRGAGVLDRQLGLLLHWCEHNNLPPLTSIVVNTKTGIPGEGFQLEDMNSAREKVFAFKWYQIVAPTEDDLNEYLPLVSRG</sequence>